<keyword evidence="2" id="KW-1133">Transmembrane helix</keyword>
<feature type="region of interest" description="Disordered" evidence="1">
    <location>
        <begin position="1"/>
        <end position="28"/>
    </location>
</feature>
<keyword evidence="5" id="KW-1185">Reference proteome</keyword>
<sequence length="317" mass="32933">MTDAEPVEPAKPIPRTPGERLREAREAQGLSLDEVAARTRVPLRQLQAIEEDNYAALPSITYSVGFAKAYARAVGADEVAIGRDVRAQNTHQPAVRRTEYVAYEPDEPKREPSGLVAVIGVALALLLLIAAGLWFGTTWFRGDSAAPAATATDAAVQTTVPEAPATPSLQGGQVALTAKDDVWLRIYDRDGTLYENTLKPGDSYSVPQDRPGLMINVGRPDKLTVTINGSAVPALGDGKVPIKDVPISASALLARGTPAAATPAPAAAPTATATHAARPTARATSRHRESAAEANAAALNIALPASSAPAPAATPNP</sequence>
<feature type="compositionally biased region" description="Low complexity" evidence="1">
    <location>
        <begin position="261"/>
        <end position="283"/>
    </location>
</feature>
<evidence type="ECO:0000256" key="2">
    <source>
        <dbReference type="SAM" id="Phobius"/>
    </source>
</evidence>
<evidence type="ECO:0000313" key="4">
    <source>
        <dbReference type="EMBL" id="AOH83497.1"/>
    </source>
</evidence>
<dbReference type="AlphaFoldDB" id="A0A1B3Z7T9"/>
<feature type="compositionally biased region" description="Basic and acidic residues" evidence="1">
    <location>
        <begin position="17"/>
        <end position="26"/>
    </location>
</feature>
<dbReference type="Gene3D" id="1.10.260.40">
    <property type="entry name" value="lambda repressor-like DNA-binding domains"/>
    <property type="match status" value="1"/>
</dbReference>
<keyword evidence="2" id="KW-0812">Transmembrane</keyword>
<dbReference type="Proteomes" id="UP000094256">
    <property type="component" value="Chromosome"/>
</dbReference>
<reference evidence="4 5" key="1">
    <citation type="submission" date="2016-01" db="EMBL/GenBank/DDBJ databases">
        <title>Complete genome and mega plasmid sequence of Sphingomonas panacis DCY99 elicits systemic resistance in rice to Xanthomonas oryzae.</title>
        <authorList>
            <person name="Kim Y.J."/>
            <person name="Yang D.C."/>
            <person name="Sing P."/>
        </authorList>
    </citation>
    <scope>NUCLEOTIDE SEQUENCE [LARGE SCALE GENOMIC DNA]</scope>
    <source>
        <strain evidence="4 5">DCY99</strain>
    </source>
</reference>
<dbReference type="KEGG" id="span:AWL63_05455"/>
<dbReference type="PANTHER" id="PTHR34475">
    <property type="match status" value="1"/>
</dbReference>
<evidence type="ECO:0000256" key="1">
    <source>
        <dbReference type="SAM" id="MobiDB-lite"/>
    </source>
</evidence>
<evidence type="ECO:0000259" key="3">
    <source>
        <dbReference type="PROSITE" id="PS50943"/>
    </source>
</evidence>
<gene>
    <name evidence="4" type="ORF">AWL63_05455</name>
</gene>
<dbReference type="InterPro" id="IPR050400">
    <property type="entry name" value="Bact_Cytoskel_RodZ"/>
</dbReference>
<dbReference type="OrthoDB" id="9790252at2"/>
<feature type="region of interest" description="Disordered" evidence="1">
    <location>
        <begin position="261"/>
        <end position="297"/>
    </location>
</feature>
<dbReference type="GO" id="GO:0003677">
    <property type="term" value="F:DNA binding"/>
    <property type="evidence" value="ECO:0007669"/>
    <property type="project" value="InterPro"/>
</dbReference>
<feature type="transmembrane region" description="Helical" evidence="2">
    <location>
        <begin position="115"/>
        <end position="135"/>
    </location>
</feature>
<dbReference type="RefSeq" id="WP_069204071.1">
    <property type="nucleotide sequence ID" value="NZ_CP014168.1"/>
</dbReference>
<dbReference type="Pfam" id="PF13413">
    <property type="entry name" value="HTH_25"/>
    <property type="match status" value="1"/>
</dbReference>
<protein>
    <submittedName>
        <fullName evidence="4">XRE family transcriptional regulator</fullName>
    </submittedName>
</protein>
<feature type="domain" description="HTH cro/C1-type" evidence="3">
    <location>
        <begin position="21"/>
        <end position="50"/>
    </location>
</feature>
<dbReference type="PROSITE" id="PS50943">
    <property type="entry name" value="HTH_CROC1"/>
    <property type="match status" value="1"/>
</dbReference>
<dbReference type="InterPro" id="IPR010982">
    <property type="entry name" value="Lambda_DNA-bd_dom_sf"/>
</dbReference>
<organism evidence="4 5">
    <name type="scientific">Sphingomonas panacis</name>
    <dbReference type="NCBI Taxonomy" id="1560345"/>
    <lineage>
        <taxon>Bacteria</taxon>
        <taxon>Pseudomonadati</taxon>
        <taxon>Pseudomonadota</taxon>
        <taxon>Alphaproteobacteria</taxon>
        <taxon>Sphingomonadales</taxon>
        <taxon>Sphingomonadaceae</taxon>
        <taxon>Sphingomonas</taxon>
    </lineage>
</organism>
<name>A0A1B3Z7T9_9SPHN</name>
<proteinExistence type="predicted"/>
<dbReference type="STRING" id="1560345.AWL63_05455"/>
<dbReference type="PANTHER" id="PTHR34475:SF1">
    <property type="entry name" value="CYTOSKELETON PROTEIN RODZ"/>
    <property type="match status" value="1"/>
</dbReference>
<dbReference type="EMBL" id="CP014168">
    <property type="protein sequence ID" value="AOH83497.1"/>
    <property type="molecule type" value="Genomic_DNA"/>
</dbReference>
<keyword evidence="2" id="KW-0472">Membrane</keyword>
<dbReference type="CDD" id="cd00093">
    <property type="entry name" value="HTH_XRE"/>
    <property type="match status" value="1"/>
</dbReference>
<accession>A0A1B3Z7T9</accession>
<evidence type="ECO:0000313" key="5">
    <source>
        <dbReference type="Proteomes" id="UP000094256"/>
    </source>
</evidence>
<dbReference type="InterPro" id="IPR025194">
    <property type="entry name" value="RodZ-like_C"/>
</dbReference>
<dbReference type="SUPFAM" id="SSF47413">
    <property type="entry name" value="lambda repressor-like DNA-binding domains"/>
    <property type="match status" value="1"/>
</dbReference>
<dbReference type="SMART" id="SM00530">
    <property type="entry name" value="HTH_XRE"/>
    <property type="match status" value="1"/>
</dbReference>
<dbReference type="Pfam" id="PF13464">
    <property type="entry name" value="RodZ_C"/>
    <property type="match status" value="1"/>
</dbReference>
<dbReference type="InterPro" id="IPR001387">
    <property type="entry name" value="Cro/C1-type_HTH"/>
</dbReference>